<dbReference type="Gene3D" id="2.60.200.20">
    <property type="match status" value="1"/>
</dbReference>
<accession>A0A8J4DC96</accession>
<dbReference type="Proteomes" id="UP000722791">
    <property type="component" value="Unassembled WGS sequence"/>
</dbReference>
<dbReference type="Pfam" id="PF00498">
    <property type="entry name" value="FHA"/>
    <property type="match status" value="1"/>
</dbReference>
<proteinExistence type="predicted"/>
<organism evidence="1 2">
    <name type="scientific">Volvox reticuliferus</name>
    <dbReference type="NCBI Taxonomy" id="1737510"/>
    <lineage>
        <taxon>Eukaryota</taxon>
        <taxon>Viridiplantae</taxon>
        <taxon>Chlorophyta</taxon>
        <taxon>core chlorophytes</taxon>
        <taxon>Chlorophyceae</taxon>
        <taxon>CS clade</taxon>
        <taxon>Chlamydomonadales</taxon>
        <taxon>Volvocaceae</taxon>
        <taxon>Volvox</taxon>
    </lineage>
</organism>
<reference evidence="1" key="1">
    <citation type="journal article" date="2021" name="Proc. Natl. Acad. Sci. U.S.A.">
        <title>Three genomes in the algal genus Volvox reveal the fate of a haploid sex-determining region after a transition to homothallism.</title>
        <authorList>
            <person name="Yamamoto K."/>
            <person name="Hamaji T."/>
            <person name="Kawai-Toyooka H."/>
            <person name="Matsuzaki R."/>
            <person name="Takahashi F."/>
            <person name="Nishimura Y."/>
            <person name="Kawachi M."/>
            <person name="Noguchi H."/>
            <person name="Minakuchi Y."/>
            <person name="Umen J.G."/>
            <person name="Toyoda A."/>
            <person name="Nozaki H."/>
        </authorList>
    </citation>
    <scope>NUCLEOTIDE SEQUENCE</scope>
    <source>
        <strain evidence="1">NIES-3785</strain>
    </source>
</reference>
<dbReference type="CDD" id="cd00060">
    <property type="entry name" value="FHA"/>
    <property type="match status" value="1"/>
</dbReference>
<protein>
    <submittedName>
        <fullName evidence="1">Uncharacterized protein</fullName>
    </submittedName>
</protein>
<evidence type="ECO:0000313" key="2">
    <source>
        <dbReference type="Proteomes" id="UP000722791"/>
    </source>
</evidence>
<sequence>MAMKINSFASTQKGTCARRPCSNAHRRGCLHVTAAFTLTDGQGQSITYNKAQSIIGSSSSCDVKVAGPQVAAQHAVIIQKGKQTFLKPLVGEDMLDDSRSWKDGVALRPKVSYVLASGCRLAFGTPETSFTIGFEEGTGSNPLVEMMMKGMLANSSPEVKRVLDS</sequence>
<dbReference type="InterPro" id="IPR000253">
    <property type="entry name" value="FHA_dom"/>
</dbReference>
<dbReference type="EMBL" id="BNCQ01000007">
    <property type="protein sequence ID" value="GIM00057.1"/>
    <property type="molecule type" value="Genomic_DNA"/>
</dbReference>
<evidence type="ECO:0000313" key="1">
    <source>
        <dbReference type="EMBL" id="GIM00057.1"/>
    </source>
</evidence>
<comment type="caution">
    <text evidence="1">The sequence shown here is derived from an EMBL/GenBank/DDBJ whole genome shotgun (WGS) entry which is preliminary data.</text>
</comment>
<dbReference type="AlphaFoldDB" id="A0A8J4DC96"/>
<name>A0A8J4DC96_9CHLO</name>
<dbReference type="OrthoDB" id="567372at2759"/>
<gene>
    <name evidence="1" type="ORF">Vretimale_5123</name>
</gene>
<dbReference type="InterPro" id="IPR008984">
    <property type="entry name" value="SMAD_FHA_dom_sf"/>
</dbReference>
<dbReference type="SUPFAM" id="SSF49879">
    <property type="entry name" value="SMAD/FHA domain"/>
    <property type="match status" value="1"/>
</dbReference>